<evidence type="ECO:0000256" key="2">
    <source>
        <dbReference type="PIRSR" id="PIRSR613078-1"/>
    </source>
</evidence>
<comment type="similarity">
    <text evidence="1">Belongs to the phosphoglycerate mutase family.</text>
</comment>
<dbReference type="PROSITE" id="PS00175">
    <property type="entry name" value="PG_MUTASE"/>
    <property type="match status" value="1"/>
</dbReference>
<dbReference type="PANTHER" id="PTHR48100">
    <property type="entry name" value="BROAD-SPECIFICITY PHOSPHATASE YOR283W-RELATED"/>
    <property type="match status" value="1"/>
</dbReference>
<dbReference type="InterPro" id="IPR013078">
    <property type="entry name" value="His_Pase_superF_clade-1"/>
</dbReference>
<feature type="binding site" evidence="3">
    <location>
        <begin position="34"/>
        <end position="41"/>
    </location>
    <ligand>
        <name>substrate</name>
    </ligand>
</feature>
<accession>A0AAV3Q8J3</accession>
<evidence type="ECO:0000256" key="1">
    <source>
        <dbReference type="ARBA" id="ARBA00038362"/>
    </source>
</evidence>
<evidence type="ECO:0000256" key="3">
    <source>
        <dbReference type="PIRSR" id="PIRSR613078-2"/>
    </source>
</evidence>
<dbReference type="EMBL" id="BAABME010003482">
    <property type="protein sequence ID" value="GAA0158960.1"/>
    <property type="molecule type" value="Genomic_DNA"/>
</dbReference>
<feature type="binding site" evidence="3">
    <location>
        <position position="85"/>
    </location>
    <ligand>
        <name>substrate</name>
    </ligand>
</feature>
<dbReference type="SMART" id="SM00855">
    <property type="entry name" value="PGAM"/>
    <property type="match status" value="1"/>
</dbReference>
<feature type="active site" description="Proton donor/acceptor" evidence="2">
    <location>
        <position position="110"/>
    </location>
</feature>
<proteinExistence type="inferred from homology"/>
<comment type="caution">
    <text evidence="4">The sequence shown here is derived from an EMBL/GenBank/DDBJ whole genome shotgun (WGS) entry which is preliminary data.</text>
</comment>
<dbReference type="Gene3D" id="3.40.50.1240">
    <property type="entry name" value="Phosphoglycerate mutase-like"/>
    <property type="match status" value="1"/>
</dbReference>
<dbReference type="Pfam" id="PF00300">
    <property type="entry name" value="His_Phos_1"/>
    <property type="match status" value="1"/>
</dbReference>
<sequence length="228" mass="25253">MSLPISRSLLGSLCNSSVESDDVSPNITEVIVVRHGETEWNSQRRVQGQSDIDLNEVGREQALAVAKKLCGGPKFSVVYCSDLKRAFDTAQTIAKLCGGLEVVTDPELRERHMGDLQGVLWPEVEKVCPEGYQAFVSNQRCQEIPGGGESIDQFYERSITSLKKIVAKHRGKRIVMVGHGAYIEELYSRASLGKKSPKIPNASINVLHLSDDDEWTIEIWCDVSHLQG</sequence>
<dbReference type="PANTHER" id="PTHR48100:SF34">
    <property type="entry name" value="PHOSPHOGLYCERATE MUTASE-LIKE PROTEIN 4"/>
    <property type="match status" value="1"/>
</dbReference>
<feature type="active site" description="Tele-phosphohistidine intermediate" evidence="2">
    <location>
        <position position="35"/>
    </location>
</feature>
<dbReference type="SUPFAM" id="SSF53254">
    <property type="entry name" value="Phosphoglycerate mutase-like"/>
    <property type="match status" value="1"/>
</dbReference>
<dbReference type="InterPro" id="IPR029033">
    <property type="entry name" value="His_PPase_superfam"/>
</dbReference>
<dbReference type="GO" id="GO:0005829">
    <property type="term" value="C:cytosol"/>
    <property type="evidence" value="ECO:0007669"/>
    <property type="project" value="TreeGrafter"/>
</dbReference>
<dbReference type="InterPro" id="IPR001345">
    <property type="entry name" value="PG/BPGM_mutase_AS"/>
</dbReference>
<dbReference type="InterPro" id="IPR050275">
    <property type="entry name" value="PGM_Phosphatase"/>
</dbReference>
<protein>
    <submittedName>
        <fullName evidence="4">Phosphatase</fullName>
    </submittedName>
</protein>
<dbReference type="Proteomes" id="UP001454036">
    <property type="component" value="Unassembled WGS sequence"/>
</dbReference>
<evidence type="ECO:0000313" key="4">
    <source>
        <dbReference type="EMBL" id="GAA0158960.1"/>
    </source>
</evidence>
<dbReference type="AlphaFoldDB" id="A0AAV3Q8J3"/>
<evidence type="ECO:0000313" key="5">
    <source>
        <dbReference type="Proteomes" id="UP001454036"/>
    </source>
</evidence>
<dbReference type="CDD" id="cd07067">
    <property type="entry name" value="HP_PGM_like"/>
    <property type="match status" value="1"/>
</dbReference>
<dbReference type="GO" id="GO:0016791">
    <property type="term" value="F:phosphatase activity"/>
    <property type="evidence" value="ECO:0007669"/>
    <property type="project" value="TreeGrafter"/>
</dbReference>
<organism evidence="4 5">
    <name type="scientific">Lithospermum erythrorhizon</name>
    <name type="common">Purple gromwell</name>
    <name type="synonym">Lithospermum officinale var. erythrorhizon</name>
    <dbReference type="NCBI Taxonomy" id="34254"/>
    <lineage>
        <taxon>Eukaryota</taxon>
        <taxon>Viridiplantae</taxon>
        <taxon>Streptophyta</taxon>
        <taxon>Embryophyta</taxon>
        <taxon>Tracheophyta</taxon>
        <taxon>Spermatophyta</taxon>
        <taxon>Magnoliopsida</taxon>
        <taxon>eudicotyledons</taxon>
        <taxon>Gunneridae</taxon>
        <taxon>Pentapetalae</taxon>
        <taxon>asterids</taxon>
        <taxon>lamiids</taxon>
        <taxon>Boraginales</taxon>
        <taxon>Boraginaceae</taxon>
        <taxon>Boraginoideae</taxon>
        <taxon>Lithospermeae</taxon>
        <taxon>Lithospermum</taxon>
    </lineage>
</organism>
<reference evidence="4 5" key="1">
    <citation type="submission" date="2024-01" db="EMBL/GenBank/DDBJ databases">
        <title>The complete chloroplast genome sequence of Lithospermum erythrorhizon: insights into the phylogenetic relationship among Boraginaceae species and the maternal lineages of purple gromwells.</title>
        <authorList>
            <person name="Okada T."/>
            <person name="Watanabe K."/>
        </authorList>
    </citation>
    <scope>NUCLEOTIDE SEQUENCE [LARGE SCALE GENOMIC DNA]</scope>
</reference>
<keyword evidence="5" id="KW-1185">Reference proteome</keyword>
<name>A0AAV3Q8J3_LITER</name>
<gene>
    <name evidence="4" type="ORF">LIER_15857</name>
</gene>